<keyword evidence="1" id="KW-1133">Transmembrane helix</keyword>
<dbReference type="GeneID" id="94550554"/>
<name>A0A2U1FHB1_9PORP</name>
<feature type="transmembrane region" description="Helical" evidence="1">
    <location>
        <begin position="197"/>
        <end position="221"/>
    </location>
</feature>
<dbReference type="OrthoDB" id="9789113at2"/>
<feature type="transmembrane region" description="Helical" evidence="1">
    <location>
        <begin position="27"/>
        <end position="51"/>
    </location>
</feature>
<evidence type="ECO:0000313" key="4">
    <source>
        <dbReference type="Proteomes" id="UP000245462"/>
    </source>
</evidence>
<dbReference type="InterPro" id="IPR000326">
    <property type="entry name" value="PAP2/HPO"/>
</dbReference>
<accession>A0A2U1FHB1</accession>
<keyword evidence="1" id="KW-0472">Membrane</keyword>
<keyword evidence="1" id="KW-0812">Transmembrane</keyword>
<evidence type="ECO:0000256" key="1">
    <source>
        <dbReference type="SAM" id="Phobius"/>
    </source>
</evidence>
<feature type="transmembrane region" description="Helical" evidence="1">
    <location>
        <begin position="110"/>
        <end position="131"/>
    </location>
</feature>
<reference evidence="3 4" key="1">
    <citation type="submission" date="2018-04" db="EMBL/GenBank/DDBJ databases">
        <title>Genomic Encyclopedia of Type Strains, Phase IV (KMG-IV): sequencing the most valuable type-strain genomes for metagenomic binning, comparative biology and taxonomic classification.</title>
        <authorList>
            <person name="Goeker M."/>
        </authorList>
    </citation>
    <scope>NUCLEOTIDE SEQUENCE [LARGE SCALE GENOMIC DNA]</scope>
    <source>
        <strain evidence="3 4">DSM 28520</strain>
    </source>
</reference>
<dbReference type="EMBL" id="QEKY01000006">
    <property type="protein sequence ID" value="PVZ11584.1"/>
    <property type="molecule type" value="Genomic_DNA"/>
</dbReference>
<comment type="caution">
    <text evidence="3">The sequence shown here is derived from an EMBL/GenBank/DDBJ whole genome shotgun (WGS) entry which is preliminary data.</text>
</comment>
<sequence length="238" mass="27715">MFLEHLLVVERELFLALNGIHHPFLDAFFFLISAKWPWVIMAVVFLFFLFYKKPPKEAAFILGAVLLSVLICDQLSSSFFKPVFTRFRPTHHPEFMDYVKTVYGYRGGKYGFISGHTINYVSLAVLTSLIFRNKFYTWTIFSTVALVMYSRIYIGVHFITDVIPALVFGLLIGYLVYRVYIWARVKWMKPPFAADPAAVYAGDSIRLWTYSLIGFVVALLISSRQMMEILYHYVFLNF</sequence>
<dbReference type="RefSeq" id="WP_116679107.1">
    <property type="nucleotide sequence ID" value="NZ_JBGXZY010000087.1"/>
</dbReference>
<gene>
    <name evidence="3" type="ORF">C7382_10646</name>
</gene>
<protein>
    <submittedName>
        <fullName evidence="3">Undecaprenyl-diphosphatase</fullName>
    </submittedName>
</protein>
<dbReference type="Pfam" id="PF01569">
    <property type="entry name" value="PAP2"/>
    <property type="match status" value="1"/>
</dbReference>
<dbReference type="Proteomes" id="UP000245462">
    <property type="component" value="Unassembled WGS sequence"/>
</dbReference>
<dbReference type="PANTHER" id="PTHR14969">
    <property type="entry name" value="SPHINGOSINE-1-PHOSPHATE PHOSPHOHYDROLASE"/>
    <property type="match status" value="1"/>
</dbReference>
<dbReference type="Gene3D" id="1.20.144.10">
    <property type="entry name" value="Phosphatidic acid phosphatase type 2/haloperoxidase"/>
    <property type="match status" value="2"/>
</dbReference>
<dbReference type="InterPro" id="IPR036938">
    <property type="entry name" value="PAP2/HPO_sf"/>
</dbReference>
<dbReference type="AlphaFoldDB" id="A0A2U1FHB1"/>
<evidence type="ECO:0000259" key="2">
    <source>
        <dbReference type="SMART" id="SM00014"/>
    </source>
</evidence>
<feature type="transmembrane region" description="Helical" evidence="1">
    <location>
        <begin position="58"/>
        <end position="80"/>
    </location>
</feature>
<dbReference type="SMART" id="SM00014">
    <property type="entry name" value="acidPPc"/>
    <property type="match status" value="1"/>
</dbReference>
<organism evidence="3 4">
    <name type="scientific">Porphyromonas loveana</name>
    <dbReference type="NCBI Taxonomy" id="1884669"/>
    <lineage>
        <taxon>Bacteria</taxon>
        <taxon>Pseudomonadati</taxon>
        <taxon>Bacteroidota</taxon>
        <taxon>Bacteroidia</taxon>
        <taxon>Bacteroidales</taxon>
        <taxon>Porphyromonadaceae</taxon>
        <taxon>Porphyromonas</taxon>
    </lineage>
</organism>
<feature type="domain" description="Phosphatidic acid phosphatase type 2/haloperoxidase" evidence="2">
    <location>
        <begin position="61"/>
        <end position="177"/>
    </location>
</feature>
<keyword evidence="4" id="KW-1185">Reference proteome</keyword>
<dbReference type="CDD" id="cd03395">
    <property type="entry name" value="PAP2_like_4"/>
    <property type="match status" value="1"/>
</dbReference>
<dbReference type="SUPFAM" id="SSF48317">
    <property type="entry name" value="Acid phosphatase/Vanadium-dependent haloperoxidase"/>
    <property type="match status" value="1"/>
</dbReference>
<feature type="transmembrane region" description="Helical" evidence="1">
    <location>
        <begin position="152"/>
        <end position="177"/>
    </location>
</feature>
<dbReference type="PANTHER" id="PTHR14969:SF13">
    <property type="entry name" value="AT30094P"/>
    <property type="match status" value="1"/>
</dbReference>
<evidence type="ECO:0000313" key="3">
    <source>
        <dbReference type="EMBL" id="PVZ11584.1"/>
    </source>
</evidence>
<proteinExistence type="predicted"/>